<dbReference type="Proteomes" id="UP000239197">
    <property type="component" value="Plasmid unnamed2"/>
</dbReference>
<dbReference type="OrthoDB" id="6506001at2"/>
<organism evidence="2 3">
    <name type="scientific">Rahnella sikkimica</name>
    <dbReference type="NCBI Taxonomy" id="1805933"/>
    <lineage>
        <taxon>Bacteria</taxon>
        <taxon>Pseudomonadati</taxon>
        <taxon>Pseudomonadota</taxon>
        <taxon>Gammaproteobacteria</taxon>
        <taxon>Enterobacterales</taxon>
        <taxon>Yersiniaceae</taxon>
        <taxon>Rahnella</taxon>
    </lineage>
</organism>
<evidence type="ECO:0000313" key="3">
    <source>
        <dbReference type="Proteomes" id="UP000239197"/>
    </source>
</evidence>
<feature type="compositionally biased region" description="Basic and acidic residues" evidence="1">
    <location>
        <begin position="1"/>
        <end position="11"/>
    </location>
</feature>
<evidence type="ECO:0000313" key="2">
    <source>
        <dbReference type="EMBL" id="AVF38066.1"/>
    </source>
</evidence>
<geneLocation type="plasmid" evidence="2 3">
    <name>unnamed2</name>
</geneLocation>
<accession>A0A2L1UYN9</accession>
<dbReference type="KEGG" id="rox:BV494_24515"/>
<dbReference type="EMBL" id="CP019064">
    <property type="protein sequence ID" value="AVF38066.1"/>
    <property type="molecule type" value="Genomic_DNA"/>
</dbReference>
<evidence type="ECO:0000256" key="1">
    <source>
        <dbReference type="SAM" id="MobiDB-lite"/>
    </source>
</evidence>
<protein>
    <submittedName>
        <fullName evidence="2">Uncharacterized protein</fullName>
    </submittedName>
</protein>
<reference evidence="3" key="1">
    <citation type="submission" date="2017-01" db="EMBL/GenBank/DDBJ databases">
        <title>Genome sequence of Rouxiella sp. ERMR1:05.</title>
        <authorList>
            <person name="Kumar R."/>
            <person name="Singh D."/>
            <person name="Kumar S."/>
        </authorList>
    </citation>
    <scope>NUCLEOTIDE SEQUENCE [LARGE SCALE GENOMIC DNA]</scope>
    <source>
        <strain evidence="3">ERMR1:05</strain>
        <plasmid evidence="3">unnamed2</plasmid>
    </source>
</reference>
<feature type="region of interest" description="Disordered" evidence="1">
    <location>
        <begin position="43"/>
        <end position="90"/>
    </location>
</feature>
<proteinExistence type="predicted"/>
<feature type="compositionally biased region" description="Basic residues" evidence="1">
    <location>
        <begin position="75"/>
        <end position="90"/>
    </location>
</feature>
<feature type="region of interest" description="Disordered" evidence="1">
    <location>
        <begin position="1"/>
        <end position="26"/>
    </location>
</feature>
<keyword evidence="2" id="KW-0614">Plasmid</keyword>
<sequence>MHTPDTAERRGALSTGGFITGSDSGAAIGRCKPVLLLRQGWKPAGQRQLADSVHDSPNPQGGAQPWHFLPDTPHSRKKQKSHTRKRMKTR</sequence>
<keyword evidence="3" id="KW-1185">Reference proteome</keyword>
<name>A0A2L1UYN9_9GAMM</name>
<gene>
    <name evidence="2" type="ORF">BV494_24515</name>
</gene>
<dbReference type="AlphaFoldDB" id="A0A2L1UYN9"/>